<dbReference type="EMBL" id="AP004268">
    <property type="protein sequence ID" value="BAC83365.1"/>
    <property type="molecule type" value="Genomic_DNA"/>
</dbReference>
<dbReference type="Proteomes" id="UP000000763">
    <property type="component" value="Chromosome 7"/>
</dbReference>
<protein>
    <submittedName>
        <fullName evidence="1">Uncharacterized protein</fullName>
    </submittedName>
</protein>
<accession>Q7F0N9</accession>
<reference evidence="2" key="1">
    <citation type="journal article" date="2005" name="Nature">
        <title>The map-based sequence of the rice genome.</title>
        <authorList>
            <consortium name="International rice genome sequencing project (IRGSP)"/>
            <person name="Matsumoto T."/>
            <person name="Wu J."/>
            <person name="Kanamori H."/>
            <person name="Katayose Y."/>
            <person name="Fujisawa M."/>
            <person name="Namiki N."/>
            <person name="Mizuno H."/>
            <person name="Yamamoto K."/>
            <person name="Antonio B.A."/>
            <person name="Baba T."/>
            <person name="Sakata K."/>
            <person name="Nagamura Y."/>
            <person name="Aoki H."/>
            <person name="Arikawa K."/>
            <person name="Arita K."/>
            <person name="Bito T."/>
            <person name="Chiden Y."/>
            <person name="Fujitsuka N."/>
            <person name="Fukunaka R."/>
            <person name="Hamada M."/>
            <person name="Harada C."/>
            <person name="Hayashi A."/>
            <person name="Hijishita S."/>
            <person name="Honda M."/>
            <person name="Hosokawa S."/>
            <person name="Ichikawa Y."/>
            <person name="Idonuma A."/>
            <person name="Iijima M."/>
            <person name="Ikeda M."/>
            <person name="Ikeno M."/>
            <person name="Ito K."/>
            <person name="Ito S."/>
            <person name="Ito T."/>
            <person name="Ito Y."/>
            <person name="Ito Y."/>
            <person name="Iwabuchi A."/>
            <person name="Kamiya K."/>
            <person name="Karasawa W."/>
            <person name="Kurita K."/>
            <person name="Katagiri S."/>
            <person name="Kikuta A."/>
            <person name="Kobayashi H."/>
            <person name="Kobayashi N."/>
            <person name="Machita K."/>
            <person name="Maehara T."/>
            <person name="Masukawa M."/>
            <person name="Mizubayashi T."/>
            <person name="Mukai Y."/>
            <person name="Nagasaki H."/>
            <person name="Nagata Y."/>
            <person name="Naito S."/>
            <person name="Nakashima M."/>
            <person name="Nakama Y."/>
            <person name="Nakamichi Y."/>
            <person name="Nakamura M."/>
            <person name="Meguro A."/>
            <person name="Negishi M."/>
            <person name="Ohta I."/>
            <person name="Ohta T."/>
            <person name="Okamoto M."/>
            <person name="Ono N."/>
            <person name="Saji S."/>
            <person name="Sakaguchi M."/>
            <person name="Sakai K."/>
            <person name="Shibata M."/>
            <person name="Shimokawa T."/>
            <person name="Song J."/>
            <person name="Takazaki Y."/>
            <person name="Terasawa K."/>
            <person name="Tsugane M."/>
            <person name="Tsuji K."/>
            <person name="Ueda S."/>
            <person name="Waki K."/>
            <person name="Yamagata H."/>
            <person name="Yamamoto M."/>
            <person name="Yamamoto S."/>
            <person name="Yamane H."/>
            <person name="Yoshiki S."/>
            <person name="Yoshihara R."/>
            <person name="Yukawa K."/>
            <person name="Zhong H."/>
            <person name="Yano M."/>
            <person name="Yuan Q."/>
            <person name="Ouyang S."/>
            <person name="Liu J."/>
            <person name="Jones K.M."/>
            <person name="Gansberger K."/>
            <person name="Moffat K."/>
            <person name="Hill J."/>
            <person name="Bera J."/>
            <person name="Fadrosh D."/>
            <person name="Jin S."/>
            <person name="Johri S."/>
            <person name="Kim M."/>
            <person name="Overton L."/>
            <person name="Reardon M."/>
            <person name="Tsitrin T."/>
            <person name="Vuong H."/>
            <person name="Weaver B."/>
            <person name="Ciecko A."/>
            <person name="Tallon L."/>
            <person name="Jackson J."/>
            <person name="Pai G."/>
            <person name="Aken S.V."/>
            <person name="Utterback T."/>
            <person name="Reidmuller S."/>
            <person name="Feldblyum T."/>
            <person name="Hsiao J."/>
            <person name="Zismann V."/>
            <person name="Iobst S."/>
            <person name="de Vazeille A.R."/>
            <person name="Buell C.R."/>
            <person name="Ying K."/>
            <person name="Li Y."/>
            <person name="Lu T."/>
            <person name="Huang Y."/>
            <person name="Zhao Q."/>
            <person name="Feng Q."/>
            <person name="Zhang L."/>
            <person name="Zhu J."/>
            <person name="Weng Q."/>
            <person name="Mu J."/>
            <person name="Lu Y."/>
            <person name="Fan D."/>
            <person name="Liu Y."/>
            <person name="Guan J."/>
            <person name="Zhang Y."/>
            <person name="Yu S."/>
            <person name="Liu X."/>
            <person name="Zhang Y."/>
            <person name="Hong G."/>
            <person name="Han B."/>
            <person name="Choisne N."/>
            <person name="Demange N."/>
            <person name="Orjeda G."/>
            <person name="Samain S."/>
            <person name="Cattolico L."/>
            <person name="Pelletier E."/>
            <person name="Couloux A."/>
            <person name="Segurens B."/>
            <person name="Wincker P."/>
            <person name="D'Hont A."/>
            <person name="Scarpelli C."/>
            <person name="Weissenbach J."/>
            <person name="Salanoubat M."/>
            <person name="Quetier F."/>
            <person name="Yu Y."/>
            <person name="Kim H.R."/>
            <person name="Rambo T."/>
            <person name="Currie J."/>
            <person name="Collura K."/>
            <person name="Luo M."/>
            <person name="Yang T."/>
            <person name="Ammiraju J.S.S."/>
            <person name="Engler F."/>
            <person name="Soderlund C."/>
            <person name="Wing R.A."/>
            <person name="Palmer L.E."/>
            <person name="de la Bastide M."/>
            <person name="Spiegel L."/>
            <person name="Nascimento L."/>
            <person name="Zutavern T."/>
            <person name="O'Shaughnessy A."/>
            <person name="Dike S."/>
            <person name="Dedhia N."/>
            <person name="Preston R."/>
            <person name="Balija V."/>
            <person name="McCombie W.R."/>
            <person name="Chow T."/>
            <person name="Chen H."/>
            <person name="Chung M."/>
            <person name="Chen C."/>
            <person name="Shaw J."/>
            <person name="Wu H."/>
            <person name="Hsiao K."/>
            <person name="Chao Y."/>
            <person name="Chu M."/>
            <person name="Cheng C."/>
            <person name="Hour A."/>
            <person name="Lee P."/>
            <person name="Lin S."/>
            <person name="Lin Y."/>
            <person name="Liou J."/>
            <person name="Liu S."/>
            <person name="Hsing Y."/>
            <person name="Raghuvanshi S."/>
            <person name="Mohanty A."/>
            <person name="Bharti A.K."/>
            <person name="Gaur A."/>
            <person name="Gupta V."/>
            <person name="Kumar D."/>
            <person name="Ravi V."/>
            <person name="Vij S."/>
            <person name="Kapur A."/>
            <person name="Khurana P."/>
            <person name="Khurana P."/>
            <person name="Khurana J.P."/>
            <person name="Tyagi A.K."/>
            <person name="Gaikwad K."/>
            <person name="Singh A."/>
            <person name="Dalal V."/>
            <person name="Srivastava S."/>
            <person name="Dixit A."/>
            <person name="Pal A.K."/>
            <person name="Ghazi I.A."/>
            <person name="Yadav M."/>
            <person name="Pandit A."/>
            <person name="Bhargava A."/>
            <person name="Sureshbabu K."/>
            <person name="Batra K."/>
            <person name="Sharma T.R."/>
            <person name="Mohapatra T."/>
            <person name="Singh N.K."/>
            <person name="Messing J."/>
            <person name="Nelson A.B."/>
            <person name="Fuks G."/>
            <person name="Kavchok S."/>
            <person name="Keizer G."/>
            <person name="Linton E."/>
            <person name="Llaca V."/>
            <person name="Song R."/>
            <person name="Tanyolac B."/>
            <person name="Young S."/>
            <person name="Ho-Il K."/>
            <person name="Hahn J.H."/>
            <person name="Sangsakoo G."/>
            <person name="Vanavichit A."/>
            <person name="de Mattos Luiz.A.T."/>
            <person name="Zimmer P.D."/>
            <person name="Malone G."/>
            <person name="Dellagostin O."/>
            <person name="de Oliveira A.C."/>
            <person name="Bevan M."/>
            <person name="Bancroft I."/>
            <person name="Minx P."/>
            <person name="Cordum H."/>
            <person name="Wilson R."/>
            <person name="Cheng Z."/>
            <person name="Jin W."/>
            <person name="Jiang J."/>
            <person name="Leong S.A."/>
            <person name="Iwama H."/>
            <person name="Gojobori T."/>
            <person name="Itoh T."/>
            <person name="Niimura Y."/>
            <person name="Fujii Y."/>
            <person name="Habara T."/>
            <person name="Sakai H."/>
            <person name="Sato Y."/>
            <person name="Wilson G."/>
            <person name="Kumar K."/>
            <person name="McCouch S."/>
            <person name="Juretic N."/>
            <person name="Hoen D."/>
            <person name="Wright S."/>
            <person name="Bruskiewich R."/>
            <person name="Bureau T."/>
            <person name="Miyao A."/>
            <person name="Hirochika H."/>
            <person name="Nishikawa T."/>
            <person name="Kadowaki K."/>
            <person name="Sugiura M."/>
            <person name="Burr B."/>
            <person name="Sasaki T."/>
        </authorList>
    </citation>
    <scope>NUCLEOTIDE SEQUENCE [LARGE SCALE GENOMIC DNA]</scope>
    <source>
        <strain evidence="2">cv. Nipponbare</strain>
    </source>
</reference>
<name>Q7F0N9_ORYSJ</name>
<reference evidence="2" key="2">
    <citation type="journal article" date="2008" name="Nucleic Acids Res.">
        <title>The rice annotation project database (RAP-DB): 2008 update.</title>
        <authorList>
            <consortium name="The rice annotation project (RAP)"/>
        </authorList>
    </citation>
    <scope>GENOME REANNOTATION</scope>
    <source>
        <strain evidence="2">cv. Nipponbare</strain>
    </source>
</reference>
<sequence>MDGDGDEVEAAATFGSTMTAVLRRSSAEIEDGMRTATTWRSRWRPSRATMTTGAASAHGWTCGDDGGARANAEVALQAAG</sequence>
<proteinExistence type="predicted"/>
<evidence type="ECO:0000313" key="1">
    <source>
        <dbReference type="EMBL" id="BAC83365.1"/>
    </source>
</evidence>
<evidence type="ECO:0000313" key="2">
    <source>
        <dbReference type="Proteomes" id="UP000000763"/>
    </source>
</evidence>
<organism evidence="1 2">
    <name type="scientific">Oryza sativa subsp. japonica</name>
    <name type="common">Rice</name>
    <dbReference type="NCBI Taxonomy" id="39947"/>
    <lineage>
        <taxon>Eukaryota</taxon>
        <taxon>Viridiplantae</taxon>
        <taxon>Streptophyta</taxon>
        <taxon>Embryophyta</taxon>
        <taxon>Tracheophyta</taxon>
        <taxon>Spermatophyta</taxon>
        <taxon>Magnoliopsida</taxon>
        <taxon>Liliopsida</taxon>
        <taxon>Poales</taxon>
        <taxon>Poaceae</taxon>
        <taxon>BOP clade</taxon>
        <taxon>Oryzoideae</taxon>
        <taxon>Oryzeae</taxon>
        <taxon>Oryzinae</taxon>
        <taxon>Oryza</taxon>
        <taxon>Oryza sativa</taxon>
    </lineage>
</organism>
<gene>
    <name evidence="1" type="primary">P0045F02.119</name>
</gene>
<dbReference type="AlphaFoldDB" id="Q7F0N9"/>